<feature type="region of interest" description="Disordered" evidence="1">
    <location>
        <begin position="1"/>
        <end position="20"/>
    </location>
</feature>
<sequence>MARASACSGSGGAPSEDRRRAQLEYESVDAAEDLVEEGDFTLTFFFFFLGLLGALGSSGHGCSWTVPGRSAAAAG</sequence>
<evidence type="ECO:0000256" key="1">
    <source>
        <dbReference type="SAM" id="MobiDB-lite"/>
    </source>
</evidence>
<dbReference type="Proteomes" id="UP000734854">
    <property type="component" value="Unassembled WGS sequence"/>
</dbReference>
<proteinExistence type="predicted"/>
<evidence type="ECO:0000313" key="2">
    <source>
        <dbReference type="EMBL" id="KAG6525380.1"/>
    </source>
</evidence>
<comment type="caution">
    <text evidence="2">The sequence shown here is derived from an EMBL/GenBank/DDBJ whole genome shotgun (WGS) entry which is preliminary data.</text>
</comment>
<accession>A0A8J5HI26</accession>
<name>A0A8J5HI26_ZINOF</name>
<reference evidence="2 3" key="1">
    <citation type="submission" date="2020-08" db="EMBL/GenBank/DDBJ databases">
        <title>Plant Genome Project.</title>
        <authorList>
            <person name="Zhang R.-G."/>
        </authorList>
    </citation>
    <scope>NUCLEOTIDE SEQUENCE [LARGE SCALE GENOMIC DNA]</scope>
    <source>
        <tissue evidence="2">Rhizome</tissue>
    </source>
</reference>
<dbReference type="EMBL" id="JACMSC010000004">
    <property type="protein sequence ID" value="KAG6525380.1"/>
    <property type="molecule type" value="Genomic_DNA"/>
</dbReference>
<keyword evidence="3" id="KW-1185">Reference proteome</keyword>
<gene>
    <name evidence="2" type="ORF">ZIOFF_015336</name>
</gene>
<protein>
    <submittedName>
        <fullName evidence="2">Uncharacterized protein</fullName>
    </submittedName>
</protein>
<organism evidence="2 3">
    <name type="scientific">Zingiber officinale</name>
    <name type="common">Ginger</name>
    <name type="synonym">Amomum zingiber</name>
    <dbReference type="NCBI Taxonomy" id="94328"/>
    <lineage>
        <taxon>Eukaryota</taxon>
        <taxon>Viridiplantae</taxon>
        <taxon>Streptophyta</taxon>
        <taxon>Embryophyta</taxon>
        <taxon>Tracheophyta</taxon>
        <taxon>Spermatophyta</taxon>
        <taxon>Magnoliopsida</taxon>
        <taxon>Liliopsida</taxon>
        <taxon>Zingiberales</taxon>
        <taxon>Zingiberaceae</taxon>
        <taxon>Zingiber</taxon>
    </lineage>
</organism>
<evidence type="ECO:0000313" key="3">
    <source>
        <dbReference type="Proteomes" id="UP000734854"/>
    </source>
</evidence>
<dbReference type="AlphaFoldDB" id="A0A8J5HI26"/>